<dbReference type="EMBL" id="JBBPHU010000007">
    <property type="protein sequence ID" value="KAK7515507.1"/>
    <property type="molecule type" value="Genomic_DNA"/>
</dbReference>
<evidence type="ECO:0000256" key="1">
    <source>
        <dbReference type="SAM" id="MobiDB-lite"/>
    </source>
</evidence>
<gene>
    <name evidence="2" type="ORF">IWZ03DRAFT_379627</name>
</gene>
<protein>
    <submittedName>
        <fullName evidence="2">Uncharacterized protein</fullName>
    </submittedName>
</protein>
<proteinExistence type="predicted"/>
<comment type="caution">
    <text evidence="2">The sequence shown here is derived from an EMBL/GenBank/DDBJ whole genome shotgun (WGS) entry which is preliminary data.</text>
</comment>
<keyword evidence="3" id="KW-1185">Reference proteome</keyword>
<organism evidence="2 3">
    <name type="scientific">Phyllosticta citriasiana</name>
    <dbReference type="NCBI Taxonomy" id="595635"/>
    <lineage>
        <taxon>Eukaryota</taxon>
        <taxon>Fungi</taxon>
        <taxon>Dikarya</taxon>
        <taxon>Ascomycota</taxon>
        <taxon>Pezizomycotina</taxon>
        <taxon>Dothideomycetes</taxon>
        <taxon>Dothideomycetes incertae sedis</taxon>
        <taxon>Botryosphaeriales</taxon>
        <taxon>Phyllostictaceae</taxon>
        <taxon>Phyllosticta</taxon>
    </lineage>
</organism>
<reference evidence="2 3" key="1">
    <citation type="submission" date="2024-04" db="EMBL/GenBank/DDBJ databases">
        <title>Phyllosticta paracitricarpa is synonymous to the EU quarantine fungus P. citricarpa based on phylogenomic analyses.</title>
        <authorList>
            <consortium name="Lawrence Berkeley National Laboratory"/>
            <person name="Van Ingen-Buijs V.A."/>
            <person name="Van Westerhoven A.C."/>
            <person name="Haridas S."/>
            <person name="Skiadas P."/>
            <person name="Martin F."/>
            <person name="Groenewald J.Z."/>
            <person name="Crous P.W."/>
            <person name="Seidl M.F."/>
        </authorList>
    </citation>
    <scope>NUCLEOTIDE SEQUENCE [LARGE SCALE GENOMIC DNA]</scope>
    <source>
        <strain evidence="2 3">CBS 123371</strain>
    </source>
</reference>
<feature type="compositionally biased region" description="Basic residues" evidence="1">
    <location>
        <begin position="32"/>
        <end position="47"/>
    </location>
</feature>
<sequence>MPAHLPSSCILSACLHTRTDIHSVSDDSGFRSQRRASGRSHVSRRAAKSSSSGETDRWAMIVLRAIIMAVAVADLDRPDQGTFSVCVCVFCLTAGRRAVWAGPFARFCFSLSPSVRLPISPPRLRSPGQFIFKDSSRLVSSRFSAWQRWQKWLKWF</sequence>
<evidence type="ECO:0000313" key="3">
    <source>
        <dbReference type="Proteomes" id="UP001363622"/>
    </source>
</evidence>
<feature type="region of interest" description="Disordered" evidence="1">
    <location>
        <begin position="25"/>
        <end position="50"/>
    </location>
</feature>
<dbReference type="Proteomes" id="UP001363622">
    <property type="component" value="Unassembled WGS sequence"/>
</dbReference>
<name>A0ABR1KIE7_9PEZI</name>
<evidence type="ECO:0000313" key="2">
    <source>
        <dbReference type="EMBL" id="KAK7515507.1"/>
    </source>
</evidence>
<accession>A0ABR1KIE7</accession>